<evidence type="ECO:0000256" key="1">
    <source>
        <dbReference type="SAM" id="MobiDB-lite"/>
    </source>
</evidence>
<organism evidence="2 3">
    <name type="scientific">Araneus ventricosus</name>
    <name type="common">Orbweaver spider</name>
    <name type="synonym">Epeira ventricosa</name>
    <dbReference type="NCBI Taxonomy" id="182803"/>
    <lineage>
        <taxon>Eukaryota</taxon>
        <taxon>Metazoa</taxon>
        <taxon>Ecdysozoa</taxon>
        <taxon>Arthropoda</taxon>
        <taxon>Chelicerata</taxon>
        <taxon>Arachnida</taxon>
        <taxon>Araneae</taxon>
        <taxon>Araneomorphae</taxon>
        <taxon>Entelegynae</taxon>
        <taxon>Araneoidea</taxon>
        <taxon>Araneidae</taxon>
        <taxon>Araneus</taxon>
    </lineage>
</organism>
<reference evidence="2 3" key="1">
    <citation type="journal article" date="2019" name="Sci. Rep.">
        <title>Orb-weaving spider Araneus ventricosus genome elucidates the spidroin gene catalogue.</title>
        <authorList>
            <person name="Kono N."/>
            <person name="Nakamura H."/>
            <person name="Ohtoshi R."/>
            <person name="Moran D.A.P."/>
            <person name="Shinohara A."/>
            <person name="Yoshida Y."/>
            <person name="Fujiwara M."/>
            <person name="Mori M."/>
            <person name="Tomita M."/>
            <person name="Arakawa K."/>
        </authorList>
    </citation>
    <scope>NUCLEOTIDE SEQUENCE [LARGE SCALE GENOMIC DNA]</scope>
</reference>
<dbReference type="EMBL" id="BGPR01012372">
    <property type="protein sequence ID" value="GBN55753.1"/>
    <property type="molecule type" value="Genomic_DNA"/>
</dbReference>
<keyword evidence="3" id="KW-1185">Reference proteome</keyword>
<feature type="compositionally biased region" description="Basic and acidic residues" evidence="1">
    <location>
        <begin position="1"/>
        <end position="10"/>
    </location>
</feature>
<dbReference type="Proteomes" id="UP000499080">
    <property type="component" value="Unassembled WGS sequence"/>
</dbReference>
<dbReference type="AlphaFoldDB" id="A0A4Y2PY00"/>
<evidence type="ECO:0000313" key="3">
    <source>
        <dbReference type="Proteomes" id="UP000499080"/>
    </source>
</evidence>
<proteinExistence type="predicted"/>
<gene>
    <name evidence="2" type="ORF">AVEN_212400_1</name>
</gene>
<accession>A0A4Y2PY00</accession>
<comment type="caution">
    <text evidence="2">The sequence shown here is derived from an EMBL/GenBank/DDBJ whole genome shotgun (WGS) entry which is preliminary data.</text>
</comment>
<evidence type="ECO:0000313" key="2">
    <source>
        <dbReference type="EMBL" id="GBN55753.1"/>
    </source>
</evidence>
<sequence>MTSGERDVPPAREGPPGYPSPKEQDLLGTIKRYRRFPNSSSTLKYIKVGSIHGSLPLRAGALEVLGSVLSDRNLCRF</sequence>
<protein>
    <submittedName>
        <fullName evidence="2">Uncharacterized protein</fullName>
    </submittedName>
</protein>
<feature type="region of interest" description="Disordered" evidence="1">
    <location>
        <begin position="1"/>
        <end position="24"/>
    </location>
</feature>
<name>A0A4Y2PY00_ARAVE</name>